<evidence type="ECO:0000313" key="2">
    <source>
        <dbReference type="EMBL" id="GDY72607.1"/>
    </source>
</evidence>
<protein>
    <submittedName>
        <fullName evidence="2">Uncharacterized protein</fullName>
    </submittedName>
</protein>
<accession>A0A4D4MN31</accession>
<dbReference type="EMBL" id="BJHY01000001">
    <property type="protein sequence ID" value="GDY72607.1"/>
    <property type="molecule type" value="Genomic_DNA"/>
</dbReference>
<feature type="compositionally biased region" description="Basic residues" evidence="1">
    <location>
        <begin position="28"/>
        <end position="39"/>
    </location>
</feature>
<feature type="region of interest" description="Disordered" evidence="1">
    <location>
        <begin position="1"/>
        <end position="83"/>
    </location>
</feature>
<evidence type="ECO:0000313" key="3">
    <source>
        <dbReference type="Proteomes" id="UP000299211"/>
    </source>
</evidence>
<evidence type="ECO:0000256" key="1">
    <source>
        <dbReference type="SAM" id="MobiDB-lite"/>
    </source>
</evidence>
<comment type="caution">
    <text evidence="2">The sequence shown here is derived from an EMBL/GenBank/DDBJ whole genome shotgun (WGS) entry which is preliminary data.</text>
</comment>
<name>A0A4D4MN31_STRAX</name>
<feature type="compositionally biased region" description="Basic and acidic residues" evidence="1">
    <location>
        <begin position="42"/>
        <end position="65"/>
    </location>
</feature>
<feature type="compositionally biased region" description="Acidic residues" evidence="1">
    <location>
        <begin position="72"/>
        <end position="83"/>
    </location>
</feature>
<reference evidence="2 3" key="1">
    <citation type="submission" date="2019-04" db="EMBL/GenBank/DDBJ databases">
        <title>Draft genome sequences of Streptomyces avermitilis ATCC 31267.</title>
        <authorList>
            <person name="Komaki H."/>
            <person name="Tamura T."/>
            <person name="Hosoyama A."/>
        </authorList>
    </citation>
    <scope>NUCLEOTIDE SEQUENCE [LARGE SCALE GENOMIC DNA]</scope>
    <source>
        <strain evidence="2 3">ATCC 31267</strain>
    </source>
</reference>
<dbReference type="AlphaFoldDB" id="A0A4D4MN31"/>
<dbReference type="Proteomes" id="UP000299211">
    <property type="component" value="Unassembled WGS sequence"/>
</dbReference>
<proteinExistence type="predicted"/>
<sequence>MTLAAGLEPPLATERYRPRPPLCERPGKGRSARRQRHIGRAGPERELLPHFAVRGEQDGRVRALEDGGLGEPVEDDEAEQVAA</sequence>
<organism evidence="2 3">
    <name type="scientific">Streptomyces avermitilis</name>
    <dbReference type="NCBI Taxonomy" id="33903"/>
    <lineage>
        <taxon>Bacteria</taxon>
        <taxon>Bacillati</taxon>
        <taxon>Actinomycetota</taxon>
        <taxon>Actinomycetes</taxon>
        <taxon>Kitasatosporales</taxon>
        <taxon>Streptomycetaceae</taxon>
        <taxon>Streptomyces</taxon>
    </lineage>
</organism>
<gene>
    <name evidence="2" type="ORF">SAV31267_020920</name>
</gene>